<evidence type="ECO:0000259" key="4">
    <source>
        <dbReference type="Pfam" id="PF00561"/>
    </source>
</evidence>
<dbReference type="EMBL" id="JAAAJB010000503">
    <property type="protein sequence ID" value="KAG0254670.1"/>
    <property type="molecule type" value="Genomic_DNA"/>
</dbReference>
<comment type="caution">
    <text evidence="5">The sequence shown here is derived from an EMBL/GenBank/DDBJ whole genome shotgun (WGS) entry which is preliminary data.</text>
</comment>
<reference evidence="5" key="1">
    <citation type="journal article" date="2020" name="Fungal Divers.">
        <title>Resolving the Mortierellaceae phylogeny through synthesis of multi-gene phylogenetics and phylogenomics.</title>
        <authorList>
            <person name="Vandepol N."/>
            <person name="Liber J."/>
            <person name="Desiro A."/>
            <person name="Na H."/>
            <person name="Kennedy M."/>
            <person name="Barry K."/>
            <person name="Grigoriev I.V."/>
            <person name="Miller A.N."/>
            <person name="O'Donnell K."/>
            <person name="Stajich J.E."/>
            <person name="Bonito G."/>
        </authorList>
    </citation>
    <scope>NUCLEOTIDE SEQUENCE</scope>
    <source>
        <strain evidence="5">BC1065</strain>
    </source>
</reference>
<dbReference type="InterPro" id="IPR029058">
    <property type="entry name" value="AB_hydrolase_fold"/>
</dbReference>
<feature type="domain" description="AB hydrolase-1" evidence="4">
    <location>
        <begin position="168"/>
        <end position="373"/>
    </location>
</feature>
<dbReference type="PIRSF" id="PIRSF001112">
    <property type="entry name" value="Epoxide_hydrolase"/>
    <property type="match status" value="1"/>
</dbReference>
<keyword evidence="6" id="KW-1185">Reference proteome</keyword>
<feature type="active site" description="Nucleophile" evidence="3">
    <location>
        <position position="243"/>
    </location>
</feature>
<dbReference type="Gene3D" id="3.40.50.1820">
    <property type="entry name" value="alpha/beta hydrolase"/>
    <property type="match status" value="1"/>
</dbReference>
<comment type="similarity">
    <text evidence="1">Belongs to the peptidase S33 family.</text>
</comment>
<dbReference type="InterPro" id="IPR016292">
    <property type="entry name" value="Epoxide_hydrolase"/>
</dbReference>
<evidence type="ECO:0000256" key="3">
    <source>
        <dbReference type="PIRSR" id="PIRSR001112-1"/>
    </source>
</evidence>
<sequence length="483" mass="55386">MTQPSLIHSTASLAEGYVAINEKTTEVHEKDDHTVGYDNPEDNPTYPRRLLLESHRASILSDLQQRLVSSQIPEQLEESGWAYGTERHVLKDLAREWLHEYNWEEELATLNDDFDHWTCEIDGINIHYVRHDPWAEENATSASGEIRENPFAGKAYRMANDQGEVILPLLLIHGWPGSWYEFAKAIKLLRKRGRFQIIAPSLPGFGWSDAPKTKGWGVKRMAETLHKLMLRLGYTHYAAQGGDWGALISRTLATLYPDNCLAIHINMLPCLPPRPLDQPLGFLKAIAGFALPGAFYRNDPRAQESLRGLVHYARQEGGYFLLQSTKPQTLGYALQDSPMGLLAWLSEKYLSWADCDPLDKQSWPFTSKELLTQIMIYHSTDSITSSMRIYYETYANRDTEWLLAQVVPSRIPVGVGIWKKELFMVPRHWAESYLNVVSWNEFPKGGHFAAFERPEEFEHEIVSFFTREDVLDAFTAKRMGWKI</sequence>
<accession>A0A9P6PXB9</accession>
<evidence type="ECO:0000256" key="2">
    <source>
        <dbReference type="ARBA" id="ARBA00022801"/>
    </source>
</evidence>
<protein>
    <recommendedName>
        <fullName evidence="4">AB hydrolase-1 domain-containing protein</fullName>
    </recommendedName>
</protein>
<evidence type="ECO:0000313" key="6">
    <source>
        <dbReference type="Proteomes" id="UP000807716"/>
    </source>
</evidence>
<dbReference type="Pfam" id="PF00561">
    <property type="entry name" value="Abhydrolase_1"/>
    <property type="match status" value="1"/>
</dbReference>
<keyword evidence="2" id="KW-0378">Hydrolase</keyword>
<dbReference type="SUPFAM" id="SSF53474">
    <property type="entry name" value="alpha/beta-Hydrolases"/>
    <property type="match status" value="2"/>
</dbReference>
<dbReference type="AlphaFoldDB" id="A0A9P6PXB9"/>
<dbReference type="PANTHER" id="PTHR21661:SF35">
    <property type="entry name" value="EPOXIDE HYDROLASE"/>
    <property type="match status" value="1"/>
</dbReference>
<proteinExistence type="inferred from homology"/>
<dbReference type="InterPro" id="IPR000073">
    <property type="entry name" value="AB_hydrolase_1"/>
</dbReference>
<dbReference type="OrthoDB" id="7130006at2759"/>
<dbReference type="InterPro" id="IPR000639">
    <property type="entry name" value="Epox_hydrolase-like"/>
</dbReference>
<dbReference type="GO" id="GO:0097176">
    <property type="term" value="P:epoxide metabolic process"/>
    <property type="evidence" value="ECO:0007669"/>
    <property type="project" value="TreeGrafter"/>
</dbReference>
<organism evidence="5 6">
    <name type="scientific">Actinomortierella ambigua</name>
    <dbReference type="NCBI Taxonomy" id="1343610"/>
    <lineage>
        <taxon>Eukaryota</taxon>
        <taxon>Fungi</taxon>
        <taxon>Fungi incertae sedis</taxon>
        <taxon>Mucoromycota</taxon>
        <taxon>Mortierellomycotina</taxon>
        <taxon>Mortierellomycetes</taxon>
        <taxon>Mortierellales</taxon>
        <taxon>Mortierellaceae</taxon>
        <taxon>Actinomortierella</taxon>
    </lineage>
</organism>
<feature type="active site" description="Proton donor" evidence="3">
    <location>
        <position position="390"/>
    </location>
</feature>
<feature type="active site" description="Proton acceptor" evidence="3">
    <location>
        <position position="447"/>
    </location>
</feature>
<name>A0A9P6PXB9_9FUNG</name>
<dbReference type="PRINTS" id="PR00412">
    <property type="entry name" value="EPOXHYDRLASE"/>
</dbReference>
<gene>
    <name evidence="5" type="ORF">DFQ27_006720</name>
</gene>
<dbReference type="PANTHER" id="PTHR21661">
    <property type="entry name" value="EPOXIDE HYDROLASE 1-RELATED"/>
    <property type="match status" value="1"/>
</dbReference>
<evidence type="ECO:0000313" key="5">
    <source>
        <dbReference type="EMBL" id="KAG0254670.1"/>
    </source>
</evidence>
<evidence type="ECO:0000256" key="1">
    <source>
        <dbReference type="ARBA" id="ARBA00010088"/>
    </source>
</evidence>
<dbReference type="GO" id="GO:0004301">
    <property type="term" value="F:epoxide hydrolase activity"/>
    <property type="evidence" value="ECO:0007669"/>
    <property type="project" value="TreeGrafter"/>
</dbReference>
<dbReference type="Proteomes" id="UP000807716">
    <property type="component" value="Unassembled WGS sequence"/>
</dbReference>